<gene>
    <name evidence="2" type="ORF">RIMI_LOCUS9300693</name>
</gene>
<dbReference type="PANTHER" id="PTHR12552">
    <property type="entry name" value="OLIGOPHRENIN 1"/>
    <property type="match status" value="1"/>
</dbReference>
<comment type="caution">
    <text evidence="2">The sequence shown here is derived from an EMBL/GenBank/DDBJ whole genome shotgun (WGS) entry which is preliminary data.</text>
</comment>
<dbReference type="InterPro" id="IPR004148">
    <property type="entry name" value="BAR_dom"/>
</dbReference>
<keyword evidence="3" id="KW-1185">Reference proteome</keyword>
<feature type="non-terminal residue" evidence="2">
    <location>
        <position position="1"/>
    </location>
</feature>
<evidence type="ECO:0000259" key="1">
    <source>
        <dbReference type="Pfam" id="PF16746"/>
    </source>
</evidence>
<organism evidence="2 3">
    <name type="scientific">Ranitomeya imitator</name>
    <name type="common">mimic poison frog</name>
    <dbReference type="NCBI Taxonomy" id="111125"/>
    <lineage>
        <taxon>Eukaryota</taxon>
        <taxon>Metazoa</taxon>
        <taxon>Chordata</taxon>
        <taxon>Craniata</taxon>
        <taxon>Vertebrata</taxon>
        <taxon>Euteleostomi</taxon>
        <taxon>Amphibia</taxon>
        <taxon>Batrachia</taxon>
        <taxon>Anura</taxon>
        <taxon>Neobatrachia</taxon>
        <taxon>Hyloidea</taxon>
        <taxon>Dendrobatidae</taxon>
        <taxon>Dendrobatinae</taxon>
        <taxon>Ranitomeya</taxon>
    </lineage>
</organism>
<sequence length="182" mass="20647">ARKSQSRHCHFKRGRLERRRRLLGHSLPSSEGRRRRESSWKELGRDCHWRARCSPAAGRRRARCHVRGAPCVLHPRCLIHKDPTETAASSSLAPAPCAQRPGTRRGTMGHTPLEFSECYLDSPVFRDSLKGYEQELERTNKFIKDVIKDGNALITAIKGKINSRTISLFLKVVVTGVLLSIR</sequence>
<dbReference type="Gene3D" id="1.20.1270.60">
    <property type="entry name" value="Arfaptin homology (AH) domain/BAR domain"/>
    <property type="match status" value="1"/>
</dbReference>
<evidence type="ECO:0000313" key="2">
    <source>
        <dbReference type="EMBL" id="CAJ0941635.1"/>
    </source>
</evidence>
<dbReference type="Pfam" id="PF16746">
    <property type="entry name" value="BAR_3"/>
    <property type="match status" value="1"/>
</dbReference>
<feature type="domain" description="BAR" evidence="1">
    <location>
        <begin position="113"/>
        <end position="158"/>
    </location>
</feature>
<dbReference type="Proteomes" id="UP001176940">
    <property type="component" value="Unassembled WGS sequence"/>
</dbReference>
<feature type="non-terminal residue" evidence="2">
    <location>
        <position position="182"/>
    </location>
</feature>
<dbReference type="InterPro" id="IPR027267">
    <property type="entry name" value="AH/BAR_dom_sf"/>
</dbReference>
<name>A0ABN9LHI3_9NEOB</name>
<proteinExistence type="predicted"/>
<dbReference type="SUPFAM" id="SSF103657">
    <property type="entry name" value="BAR/IMD domain-like"/>
    <property type="match status" value="1"/>
</dbReference>
<dbReference type="EMBL" id="CAUEEQ010019164">
    <property type="protein sequence ID" value="CAJ0941635.1"/>
    <property type="molecule type" value="Genomic_DNA"/>
</dbReference>
<evidence type="ECO:0000313" key="3">
    <source>
        <dbReference type="Proteomes" id="UP001176940"/>
    </source>
</evidence>
<dbReference type="InterPro" id="IPR047234">
    <property type="entry name" value="GRAF_fam"/>
</dbReference>
<dbReference type="PANTHER" id="PTHR12552:SF2">
    <property type="entry name" value="OLIGOPHRENIN-1"/>
    <property type="match status" value="1"/>
</dbReference>
<reference evidence="2" key="1">
    <citation type="submission" date="2023-07" db="EMBL/GenBank/DDBJ databases">
        <authorList>
            <person name="Stuckert A."/>
        </authorList>
    </citation>
    <scope>NUCLEOTIDE SEQUENCE</scope>
</reference>
<protein>
    <recommendedName>
        <fullName evidence="1">BAR domain-containing protein</fullName>
    </recommendedName>
</protein>
<accession>A0ABN9LHI3</accession>